<dbReference type="EMBL" id="AP026867">
    <property type="protein sequence ID" value="BDS10312.1"/>
    <property type="molecule type" value="Genomic_DNA"/>
</dbReference>
<dbReference type="KEGG" id="aup:AsAng_0010200"/>
<name>A0A915YC13_9BACT</name>
<organism evidence="1 2">
    <name type="scientific">Aureispira anguillae</name>
    <dbReference type="NCBI Taxonomy" id="2864201"/>
    <lineage>
        <taxon>Bacteria</taxon>
        <taxon>Pseudomonadati</taxon>
        <taxon>Bacteroidota</taxon>
        <taxon>Saprospiria</taxon>
        <taxon>Saprospirales</taxon>
        <taxon>Saprospiraceae</taxon>
        <taxon>Aureispira</taxon>
    </lineage>
</organism>
<dbReference type="Proteomes" id="UP001060919">
    <property type="component" value="Chromosome"/>
</dbReference>
<evidence type="ECO:0000313" key="1">
    <source>
        <dbReference type="EMBL" id="BDS10312.1"/>
    </source>
</evidence>
<proteinExistence type="predicted"/>
<accession>A0A915YC13</accession>
<reference evidence="1" key="1">
    <citation type="submission" date="2022-09" db="EMBL/GenBank/DDBJ databases">
        <title>Aureispira anguillicida sp. nov., isolated from Leptocephalus of Japanese eel Anguilla japonica.</title>
        <authorList>
            <person name="Yuasa K."/>
            <person name="Mekata T."/>
            <person name="Ikunari K."/>
        </authorList>
    </citation>
    <scope>NUCLEOTIDE SEQUENCE</scope>
    <source>
        <strain evidence="1">EL160426</strain>
    </source>
</reference>
<sequence length="156" mass="18216">MKFYHVSHRKLREGTILTIGVYGERIRRHDFVKDYYSTYIKEEIFESIRSLNYPALPSRLNCVFLFAELATAKAFYGNKGRYNDYVYEVEIEEGEPLTVEMDLLCCDGVSYQEICNCAHKYWEQIRHPNSSTLEVLLAGKAKVKKMVLAPSNIWDL</sequence>
<dbReference type="RefSeq" id="WP_264791635.1">
    <property type="nucleotide sequence ID" value="NZ_AP026867.1"/>
</dbReference>
<dbReference type="AlphaFoldDB" id="A0A915YC13"/>
<protein>
    <submittedName>
        <fullName evidence="1">DUF2441 domain-containing protein</fullName>
    </submittedName>
</protein>
<gene>
    <name evidence="1" type="ORF">AsAng_0010200</name>
</gene>
<keyword evidence="2" id="KW-1185">Reference proteome</keyword>
<dbReference type="SUPFAM" id="SSF56399">
    <property type="entry name" value="ADP-ribosylation"/>
    <property type="match status" value="1"/>
</dbReference>
<evidence type="ECO:0000313" key="2">
    <source>
        <dbReference type="Proteomes" id="UP001060919"/>
    </source>
</evidence>